<dbReference type="STRING" id="568899.SAMN05192534_103129"/>
<protein>
    <recommendedName>
        <fullName evidence="6">DUF4352 domain-containing protein</fullName>
    </recommendedName>
</protein>
<feature type="chain" id="PRO_5039361647" description="DUF4352 domain-containing protein" evidence="3">
    <location>
        <begin position="20"/>
        <end position="191"/>
    </location>
</feature>
<gene>
    <name evidence="4" type="ORF">SAMN05192534_103129</name>
</gene>
<name>A0A1G8B2T0_9BACI</name>
<accession>A0A1G8B2T0</accession>
<dbReference type="AlphaFoldDB" id="A0A1G8B2T0"/>
<proteinExistence type="predicted"/>
<evidence type="ECO:0008006" key="6">
    <source>
        <dbReference type="Google" id="ProtNLM"/>
    </source>
</evidence>
<evidence type="ECO:0000313" key="5">
    <source>
        <dbReference type="Proteomes" id="UP000199163"/>
    </source>
</evidence>
<dbReference type="RefSeq" id="WP_091271743.1">
    <property type="nucleotide sequence ID" value="NZ_FNDK01000003.1"/>
</dbReference>
<organism evidence="4 5">
    <name type="scientific">Alteribacillus persepolensis</name>
    <dbReference type="NCBI Taxonomy" id="568899"/>
    <lineage>
        <taxon>Bacteria</taxon>
        <taxon>Bacillati</taxon>
        <taxon>Bacillota</taxon>
        <taxon>Bacilli</taxon>
        <taxon>Bacillales</taxon>
        <taxon>Bacillaceae</taxon>
        <taxon>Alteribacillus</taxon>
    </lineage>
</organism>
<dbReference type="Gene3D" id="2.60.40.1240">
    <property type="match status" value="1"/>
</dbReference>
<keyword evidence="1 3" id="KW-0732">Signal</keyword>
<feature type="signal peptide" evidence="3">
    <location>
        <begin position="1"/>
        <end position="19"/>
    </location>
</feature>
<evidence type="ECO:0000313" key="4">
    <source>
        <dbReference type="EMBL" id="SDH27549.1"/>
    </source>
</evidence>
<evidence type="ECO:0000256" key="3">
    <source>
        <dbReference type="SAM" id="SignalP"/>
    </source>
</evidence>
<dbReference type="PROSITE" id="PS51257">
    <property type="entry name" value="PROKAR_LIPOPROTEIN"/>
    <property type="match status" value="1"/>
</dbReference>
<feature type="region of interest" description="Disordered" evidence="2">
    <location>
        <begin position="23"/>
        <end position="46"/>
    </location>
</feature>
<dbReference type="Proteomes" id="UP000199163">
    <property type="component" value="Unassembled WGS sequence"/>
</dbReference>
<dbReference type="InterPro" id="IPR029050">
    <property type="entry name" value="Immunoprotect_excell_Ig-like"/>
</dbReference>
<evidence type="ECO:0000256" key="2">
    <source>
        <dbReference type="SAM" id="MobiDB-lite"/>
    </source>
</evidence>
<reference evidence="4 5" key="1">
    <citation type="submission" date="2016-10" db="EMBL/GenBank/DDBJ databases">
        <authorList>
            <person name="de Groot N.N."/>
        </authorList>
    </citation>
    <scope>NUCLEOTIDE SEQUENCE [LARGE SCALE GENOMIC DNA]</scope>
    <source>
        <strain evidence="4 5">DSM 21632</strain>
    </source>
</reference>
<evidence type="ECO:0000256" key="1">
    <source>
        <dbReference type="ARBA" id="ARBA00022729"/>
    </source>
</evidence>
<keyword evidence="5" id="KW-1185">Reference proteome</keyword>
<dbReference type="EMBL" id="FNDK01000003">
    <property type="protein sequence ID" value="SDH27549.1"/>
    <property type="molecule type" value="Genomic_DNA"/>
</dbReference>
<sequence length="191" mass="21768">MKKWMVFISLWVIASVLMACTSESGVSPSDKKNTPPDIEETMTLGSKDNPVGRGVTVSIKTNDFFYGHVHYEMTLCEVISGEEAEEIVLKASPHNEPSGAELEYILAKFHMTLKEVENEPFFVNAYTFHVVNEDGISYELYNNIIGLIPAWPDNVNSGEEIEGWAGFLVRKDDKRPLVQYDRLWFDLRDER</sequence>